<keyword evidence="4" id="KW-1185">Reference proteome</keyword>
<accession>A0A6N9Z2T9</accession>
<organism evidence="3 4">
    <name type="scientific">Bifidobacterium aerophilum</name>
    <dbReference type="NCBI Taxonomy" id="1798155"/>
    <lineage>
        <taxon>Bacteria</taxon>
        <taxon>Bacillati</taxon>
        <taxon>Actinomycetota</taxon>
        <taxon>Actinomycetes</taxon>
        <taxon>Bifidobacteriales</taxon>
        <taxon>Bifidobacteriaceae</taxon>
        <taxon>Bifidobacterium</taxon>
    </lineage>
</organism>
<sequence length="262" mass="28186">MADDDKLGNTGAANGSGEATPGILTAEQQDAVAALAATNKYAKQSKWKTFRELPAKDKWPFFVQHFLLIVVGAVIAVAMVLSLVLSVALKAPDPELAIVGFGMDDYAAQLDELKEAFVKEAKIDDDRLVDIDGSYRLGGDTSNMYEDDSAKIMVRVTAGDINMMIVDRDSMPTLMQRGYVSPIKDAEGKDAQAALAASGALVDKNGETTDDVSKAQGLDLSKSATWTGIDGLPDDAILVFSNIVDDTHAERAREFVDYLKFE</sequence>
<keyword evidence="2" id="KW-0472">Membrane</keyword>
<reference evidence="3 4" key="1">
    <citation type="submission" date="2019-10" db="EMBL/GenBank/DDBJ databases">
        <title>Bifidobacterium from non-human primates.</title>
        <authorList>
            <person name="Modesto M."/>
        </authorList>
    </citation>
    <scope>NUCLEOTIDE SEQUENCE [LARGE SCALE GENOMIC DNA]</scope>
    <source>
        <strain evidence="3 4">TRE17</strain>
    </source>
</reference>
<keyword evidence="2" id="KW-1133">Transmembrane helix</keyword>
<proteinExistence type="predicted"/>
<evidence type="ECO:0000256" key="2">
    <source>
        <dbReference type="SAM" id="Phobius"/>
    </source>
</evidence>
<gene>
    <name evidence="3" type="ORF">GFD25_02055</name>
</gene>
<evidence type="ECO:0000313" key="3">
    <source>
        <dbReference type="EMBL" id="NEG88811.1"/>
    </source>
</evidence>
<feature type="region of interest" description="Disordered" evidence="1">
    <location>
        <begin position="1"/>
        <end position="20"/>
    </location>
</feature>
<evidence type="ECO:0000313" key="4">
    <source>
        <dbReference type="Proteomes" id="UP000469194"/>
    </source>
</evidence>
<feature type="transmembrane region" description="Helical" evidence="2">
    <location>
        <begin position="66"/>
        <end position="89"/>
    </location>
</feature>
<name>A0A6N9Z2T9_9BIFI</name>
<dbReference type="Proteomes" id="UP000469194">
    <property type="component" value="Unassembled WGS sequence"/>
</dbReference>
<dbReference type="EMBL" id="WHZW01000003">
    <property type="protein sequence ID" value="NEG88811.1"/>
    <property type="molecule type" value="Genomic_DNA"/>
</dbReference>
<dbReference type="AlphaFoldDB" id="A0A6N9Z2T9"/>
<keyword evidence="2" id="KW-0812">Transmembrane</keyword>
<protein>
    <submittedName>
        <fullName evidence="3">Uncharacterized protein</fullName>
    </submittedName>
</protein>
<comment type="caution">
    <text evidence="3">The sequence shown here is derived from an EMBL/GenBank/DDBJ whole genome shotgun (WGS) entry which is preliminary data.</text>
</comment>
<dbReference type="RefSeq" id="WP_163229482.1">
    <property type="nucleotide sequence ID" value="NZ_WHZW01000003.1"/>
</dbReference>
<evidence type="ECO:0000256" key="1">
    <source>
        <dbReference type="SAM" id="MobiDB-lite"/>
    </source>
</evidence>